<gene>
    <name evidence="2" type="ORF">D9619_007688</name>
</gene>
<proteinExistence type="predicted"/>
<name>A0A8H5ESM2_9AGAR</name>
<feature type="region of interest" description="Disordered" evidence="1">
    <location>
        <begin position="1"/>
        <end position="30"/>
    </location>
</feature>
<comment type="caution">
    <text evidence="2">The sequence shown here is derived from an EMBL/GenBank/DDBJ whole genome shotgun (WGS) entry which is preliminary data.</text>
</comment>
<dbReference type="Proteomes" id="UP000567179">
    <property type="component" value="Unassembled WGS sequence"/>
</dbReference>
<evidence type="ECO:0000313" key="3">
    <source>
        <dbReference type="Proteomes" id="UP000567179"/>
    </source>
</evidence>
<protein>
    <submittedName>
        <fullName evidence="2">Uncharacterized protein</fullName>
    </submittedName>
</protein>
<evidence type="ECO:0000313" key="2">
    <source>
        <dbReference type="EMBL" id="KAF5310871.1"/>
    </source>
</evidence>
<reference evidence="2 3" key="1">
    <citation type="journal article" date="2020" name="ISME J.">
        <title>Uncovering the hidden diversity of litter-decomposition mechanisms in mushroom-forming fungi.</title>
        <authorList>
            <person name="Floudas D."/>
            <person name="Bentzer J."/>
            <person name="Ahren D."/>
            <person name="Johansson T."/>
            <person name="Persson P."/>
            <person name="Tunlid A."/>
        </authorList>
    </citation>
    <scope>NUCLEOTIDE SEQUENCE [LARGE SCALE GENOMIC DNA]</scope>
    <source>
        <strain evidence="2 3">CBS 101986</strain>
    </source>
</reference>
<accession>A0A8H5ESM2</accession>
<sequence length="30" mass="3256">MTPTVRVGDHWEPDMRASGETLQDALALAS</sequence>
<feature type="compositionally biased region" description="Basic and acidic residues" evidence="1">
    <location>
        <begin position="7"/>
        <end position="17"/>
    </location>
</feature>
<evidence type="ECO:0000256" key="1">
    <source>
        <dbReference type="SAM" id="MobiDB-lite"/>
    </source>
</evidence>
<dbReference type="AlphaFoldDB" id="A0A8H5ESM2"/>
<keyword evidence="3" id="KW-1185">Reference proteome</keyword>
<organism evidence="2 3">
    <name type="scientific">Psilocybe cf. subviscida</name>
    <dbReference type="NCBI Taxonomy" id="2480587"/>
    <lineage>
        <taxon>Eukaryota</taxon>
        <taxon>Fungi</taxon>
        <taxon>Dikarya</taxon>
        <taxon>Basidiomycota</taxon>
        <taxon>Agaricomycotina</taxon>
        <taxon>Agaricomycetes</taxon>
        <taxon>Agaricomycetidae</taxon>
        <taxon>Agaricales</taxon>
        <taxon>Agaricineae</taxon>
        <taxon>Strophariaceae</taxon>
        <taxon>Psilocybe</taxon>
    </lineage>
</organism>
<dbReference type="EMBL" id="JAACJJ010000057">
    <property type="protein sequence ID" value="KAF5310871.1"/>
    <property type="molecule type" value="Genomic_DNA"/>
</dbReference>